<reference evidence="1 2" key="1">
    <citation type="submission" date="2013-09" db="EMBL/GenBank/DDBJ databases">
        <title>Corchorus capsularis genome sequencing.</title>
        <authorList>
            <person name="Alam M."/>
            <person name="Haque M.S."/>
            <person name="Islam M.S."/>
            <person name="Emdad E.M."/>
            <person name="Islam M.M."/>
            <person name="Ahmed B."/>
            <person name="Halim A."/>
            <person name="Hossen Q.M.M."/>
            <person name="Hossain M.Z."/>
            <person name="Ahmed R."/>
            <person name="Khan M.M."/>
            <person name="Islam R."/>
            <person name="Rashid M.M."/>
            <person name="Khan S.A."/>
            <person name="Rahman M.S."/>
            <person name="Alam M."/>
        </authorList>
    </citation>
    <scope>NUCLEOTIDE SEQUENCE [LARGE SCALE GENOMIC DNA]</scope>
    <source>
        <strain evidence="2">cv. CVL-1</strain>
        <tissue evidence="1">Whole seedling</tissue>
    </source>
</reference>
<name>A0A1R3JMG7_COCAP</name>
<proteinExistence type="predicted"/>
<keyword evidence="2" id="KW-1185">Reference proteome</keyword>
<organism evidence="1 2">
    <name type="scientific">Corchorus capsularis</name>
    <name type="common">Jute</name>
    <dbReference type="NCBI Taxonomy" id="210143"/>
    <lineage>
        <taxon>Eukaryota</taxon>
        <taxon>Viridiplantae</taxon>
        <taxon>Streptophyta</taxon>
        <taxon>Embryophyta</taxon>
        <taxon>Tracheophyta</taxon>
        <taxon>Spermatophyta</taxon>
        <taxon>Magnoliopsida</taxon>
        <taxon>eudicotyledons</taxon>
        <taxon>Gunneridae</taxon>
        <taxon>Pentapetalae</taxon>
        <taxon>rosids</taxon>
        <taxon>malvids</taxon>
        <taxon>Malvales</taxon>
        <taxon>Malvaceae</taxon>
        <taxon>Grewioideae</taxon>
        <taxon>Apeibeae</taxon>
        <taxon>Corchorus</taxon>
    </lineage>
</organism>
<evidence type="ECO:0000313" key="1">
    <source>
        <dbReference type="EMBL" id="OMO96034.1"/>
    </source>
</evidence>
<evidence type="ECO:0000313" key="2">
    <source>
        <dbReference type="Proteomes" id="UP000188268"/>
    </source>
</evidence>
<dbReference type="Gramene" id="OMO96034">
    <property type="protein sequence ID" value="OMO96034"/>
    <property type="gene ID" value="CCACVL1_05106"/>
</dbReference>
<dbReference type="AlphaFoldDB" id="A0A1R3JMG7"/>
<comment type="caution">
    <text evidence="1">The sequence shown here is derived from an EMBL/GenBank/DDBJ whole genome shotgun (WGS) entry which is preliminary data.</text>
</comment>
<sequence>MPGKSKQGDRKTWNREGGRNRRARFASDFSLLLPHSQYF</sequence>
<protein>
    <submittedName>
        <fullName evidence="1">Uncharacterized protein</fullName>
    </submittedName>
</protein>
<dbReference type="Proteomes" id="UP000188268">
    <property type="component" value="Unassembled WGS sequence"/>
</dbReference>
<gene>
    <name evidence="1" type="ORF">CCACVL1_05106</name>
</gene>
<accession>A0A1R3JMG7</accession>
<dbReference type="EMBL" id="AWWV01007524">
    <property type="protein sequence ID" value="OMO96034.1"/>
    <property type="molecule type" value="Genomic_DNA"/>
</dbReference>